<dbReference type="PROSITE" id="PS00108">
    <property type="entry name" value="PROTEIN_KINASE_ST"/>
    <property type="match status" value="1"/>
</dbReference>
<feature type="compositionally biased region" description="Basic and acidic residues" evidence="6">
    <location>
        <begin position="465"/>
        <end position="476"/>
    </location>
</feature>
<dbReference type="InterPro" id="IPR000719">
    <property type="entry name" value="Prot_kinase_dom"/>
</dbReference>
<dbReference type="RefSeq" id="XP_011493853.1">
    <property type="nucleotide sequence ID" value="XM_011495551.1"/>
</dbReference>
<feature type="compositionally biased region" description="Acidic residues" evidence="6">
    <location>
        <begin position="54"/>
        <end position="63"/>
    </location>
</feature>
<dbReference type="SUPFAM" id="SSF56112">
    <property type="entry name" value="Protein kinase-like (PK-like)"/>
    <property type="match status" value="1"/>
</dbReference>
<dbReference type="PANTHER" id="PTHR22974">
    <property type="entry name" value="MIXED LINEAGE PROTEIN KINASE"/>
    <property type="match status" value="1"/>
</dbReference>
<proteinExistence type="predicted"/>
<dbReference type="GO" id="GO:0005524">
    <property type="term" value="F:ATP binding"/>
    <property type="evidence" value="ECO:0007669"/>
    <property type="project" value="UniProtKB-KW"/>
</dbReference>
<dbReference type="PROSITE" id="PS50011">
    <property type="entry name" value="PROTEIN_KINASE_DOM"/>
    <property type="match status" value="1"/>
</dbReference>
<keyword evidence="5" id="KW-0067">ATP-binding</keyword>
<evidence type="ECO:0000313" key="9">
    <source>
        <dbReference type="RefSeq" id="XP_011493853.1"/>
    </source>
</evidence>
<evidence type="ECO:0000256" key="5">
    <source>
        <dbReference type="ARBA" id="ARBA00022840"/>
    </source>
</evidence>
<evidence type="ECO:0000256" key="6">
    <source>
        <dbReference type="SAM" id="MobiDB-lite"/>
    </source>
</evidence>
<dbReference type="GeneID" id="105359075"/>
<dbReference type="Gene3D" id="1.10.510.10">
    <property type="entry name" value="Transferase(Phosphotransferase) domain 1"/>
    <property type="match status" value="1"/>
</dbReference>
<feature type="domain" description="Protein kinase" evidence="7">
    <location>
        <begin position="551"/>
        <end position="828"/>
    </location>
</feature>
<feature type="region of interest" description="Disordered" evidence="6">
    <location>
        <begin position="1"/>
        <end position="24"/>
    </location>
</feature>
<dbReference type="Proteomes" id="UP000695007">
    <property type="component" value="Unplaced"/>
</dbReference>
<dbReference type="GO" id="GO:0033316">
    <property type="term" value="P:meiotic spindle assembly checkpoint signaling"/>
    <property type="evidence" value="ECO:0007669"/>
    <property type="project" value="TreeGrafter"/>
</dbReference>
<dbReference type="GO" id="GO:0034501">
    <property type="term" value="P:protein localization to kinetochore"/>
    <property type="evidence" value="ECO:0007669"/>
    <property type="project" value="TreeGrafter"/>
</dbReference>
<dbReference type="SMART" id="SM00220">
    <property type="entry name" value="S_TKc"/>
    <property type="match status" value="1"/>
</dbReference>
<accession>A0AAJ6VK49</accession>
<feature type="compositionally biased region" description="Basic and acidic residues" evidence="6">
    <location>
        <begin position="1"/>
        <end position="12"/>
    </location>
</feature>
<evidence type="ECO:0000256" key="4">
    <source>
        <dbReference type="ARBA" id="ARBA00022777"/>
    </source>
</evidence>
<keyword evidence="8" id="KW-1185">Reference proteome</keyword>
<organism evidence="8 9">
    <name type="scientific">Ceratosolen solmsi marchali</name>
    <dbReference type="NCBI Taxonomy" id="326594"/>
    <lineage>
        <taxon>Eukaryota</taxon>
        <taxon>Metazoa</taxon>
        <taxon>Ecdysozoa</taxon>
        <taxon>Arthropoda</taxon>
        <taxon>Hexapoda</taxon>
        <taxon>Insecta</taxon>
        <taxon>Pterygota</taxon>
        <taxon>Neoptera</taxon>
        <taxon>Endopterygota</taxon>
        <taxon>Hymenoptera</taxon>
        <taxon>Apocrita</taxon>
        <taxon>Proctotrupomorpha</taxon>
        <taxon>Chalcidoidea</taxon>
        <taxon>Agaonidae</taxon>
        <taxon>Agaoninae</taxon>
        <taxon>Ceratosolen</taxon>
    </lineage>
</organism>
<keyword evidence="2" id="KW-0808">Transferase</keyword>
<dbReference type="GO" id="GO:0005634">
    <property type="term" value="C:nucleus"/>
    <property type="evidence" value="ECO:0007669"/>
    <property type="project" value="TreeGrafter"/>
</dbReference>
<dbReference type="InterPro" id="IPR011009">
    <property type="entry name" value="Kinase-like_dom_sf"/>
</dbReference>
<dbReference type="Gene3D" id="3.30.200.20">
    <property type="entry name" value="Phosphorylase Kinase, domain 1"/>
    <property type="match status" value="1"/>
</dbReference>
<evidence type="ECO:0000256" key="1">
    <source>
        <dbReference type="ARBA" id="ARBA00022527"/>
    </source>
</evidence>
<keyword evidence="3" id="KW-0547">Nucleotide-binding</keyword>
<keyword evidence="1" id="KW-0723">Serine/threonine-protein kinase</keyword>
<feature type="region of interest" description="Disordered" evidence="6">
    <location>
        <begin position="39"/>
        <end position="79"/>
    </location>
</feature>
<dbReference type="GO" id="GO:0007094">
    <property type="term" value="P:mitotic spindle assembly checkpoint signaling"/>
    <property type="evidence" value="ECO:0007669"/>
    <property type="project" value="TreeGrafter"/>
</dbReference>
<dbReference type="GO" id="GO:0004712">
    <property type="term" value="F:protein serine/threonine/tyrosine kinase activity"/>
    <property type="evidence" value="ECO:0007669"/>
    <property type="project" value="TreeGrafter"/>
</dbReference>
<feature type="region of interest" description="Disordered" evidence="6">
    <location>
        <begin position="449"/>
        <end position="476"/>
    </location>
</feature>
<evidence type="ECO:0000256" key="2">
    <source>
        <dbReference type="ARBA" id="ARBA00022679"/>
    </source>
</evidence>
<dbReference type="GO" id="GO:0004674">
    <property type="term" value="F:protein serine/threonine kinase activity"/>
    <property type="evidence" value="ECO:0007669"/>
    <property type="project" value="UniProtKB-KW"/>
</dbReference>
<dbReference type="CTD" id="42126"/>
<dbReference type="GO" id="GO:0000776">
    <property type="term" value="C:kinetochore"/>
    <property type="evidence" value="ECO:0007669"/>
    <property type="project" value="TreeGrafter"/>
</dbReference>
<keyword evidence="4 9" id="KW-0418">Kinase</keyword>
<name>A0AAJ6VK49_9HYME</name>
<evidence type="ECO:0000259" key="7">
    <source>
        <dbReference type="PROSITE" id="PS50011"/>
    </source>
</evidence>
<sequence>MEEQSFHEKEGLTDSSNVSRLSESRPKFKPVLVKKLLADVSDDDSDDQIPNSDNSDEDCDDFDSFQPLPDESSNEVNSKTLLSNTNIKINIATQNEGVSAVDGTTISVKYDNNKVIENIDLELKQKSILNSYRNDSLQKNEYSNKKTDEEKLCLDKLTKHKSGKNLTDQDSLHQLQWQSKCTGILNKRKSLPVKGQSESNIKLKSYSPDIKSSFYVTNQVNDVKDKSMQYFESFNDIKDNEYFSTSQNKSHIINKENDDKALASSIMQTDQGNNVISNNSNSISNTTISVIDTPMKQPHSSVRPNPCHSHRNIFQTPQNKIGNDYAKNPIQTPATIFSLWSQQHMTQTPMQNKASVTRETVQTPVTNISGQSQSIRHETPRYFSDGKSVRRPLAETVYSGSVHGPQLPKLQEVPNESHSNLTVTKDNVNLVTSECASEMKPLYSSCNLSHASNESKENWNPNMHDAAKGDKHSLNSHIDNKSHVEYHNNAYHKNMQASRSAENYENYQARENKSVHPQSEQISTIQCSVSQKPNVWNTRQNKMITVIDQQYLVLGVIGQGMSCEVVRAQNLSTSELRAIKCVNLSKMDKDSAQGCLQEICMLEKLKAPCIVHMYDFEIKQPWVHVVMEIGDTDLSRLLKSMLHEKKQLPLSMILYYWTEMLTAVKHIHDNGVIHSDLKPANFLLVRGRLKLIDFGIASNINSDMTSVVKNCPIGTINYISPEALMDINAGVNDSPNHNVKFKISYKSDVWSLGCILYGLVYGVTPFNHIRQQWAKISAITDPKHKINFPLRTGSEPVPSILIDVMRKCLQRNPKVRPTVADLLKIPYLQTNIGPSIPDIPSNILIKIKHALSEDEWQQLTEVSTAK</sequence>
<evidence type="ECO:0000313" key="8">
    <source>
        <dbReference type="Proteomes" id="UP000695007"/>
    </source>
</evidence>
<gene>
    <name evidence="9" type="primary">LOC105359075</name>
</gene>
<protein>
    <submittedName>
        <fullName evidence="9">Probable serine/threonine-protein kinase mps1</fullName>
    </submittedName>
</protein>
<dbReference type="PANTHER" id="PTHR22974:SF21">
    <property type="entry name" value="DUAL SPECIFICITY PROTEIN KINASE TTK"/>
    <property type="match status" value="1"/>
</dbReference>
<dbReference type="AlphaFoldDB" id="A0AAJ6VK49"/>
<dbReference type="KEGG" id="csol:105359075"/>
<reference evidence="9" key="1">
    <citation type="submission" date="2025-08" db="UniProtKB">
        <authorList>
            <consortium name="RefSeq"/>
        </authorList>
    </citation>
    <scope>IDENTIFICATION</scope>
</reference>
<evidence type="ECO:0000256" key="3">
    <source>
        <dbReference type="ARBA" id="ARBA00022741"/>
    </source>
</evidence>
<dbReference type="GO" id="GO:0007059">
    <property type="term" value="P:chromosome segregation"/>
    <property type="evidence" value="ECO:0007669"/>
    <property type="project" value="TreeGrafter"/>
</dbReference>
<dbReference type="Pfam" id="PF00069">
    <property type="entry name" value="Pkinase"/>
    <property type="match status" value="1"/>
</dbReference>
<dbReference type="InterPro" id="IPR008271">
    <property type="entry name" value="Ser/Thr_kinase_AS"/>
</dbReference>